<proteinExistence type="predicted"/>
<keyword evidence="2" id="KW-1185">Reference proteome</keyword>
<dbReference type="NCBIfam" id="TIGR04183">
    <property type="entry name" value="Por_Secre_tail"/>
    <property type="match status" value="1"/>
</dbReference>
<dbReference type="InterPro" id="IPR013783">
    <property type="entry name" value="Ig-like_fold"/>
</dbReference>
<accession>A0A6M5Y3K6</accession>
<dbReference type="KEGG" id="stae:HNV11_00580"/>
<dbReference type="Proteomes" id="UP000502756">
    <property type="component" value="Chromosome"/>
</dbReference>
<reference evidence="1 2" key="1">
    <citation type="submission" date="2020-05" db="EMBL/GenBank/DDBJ databases">
        <title>Genome sequencing of Spirosoma sp. TS118.</title>
        <authorList>
            <person name="Lee J.-H."/>
            <person name="Jeong S."/>
            <person name="Zhao L."/>
            <person name="Jung J.-H."/>
            <person name="Kim M.-K."/>
            <person name="Lim S."/>
        </authorList>
    </citation>
    <scope>NUCLEOTIDE SEQUENCE [LARGE SCALE GENOMIC DNA]</scope>
    <source>
        <strain evidence="1 2">TS118</strain>
    </source>
</reference>
<evidence type="ECO:0000313" key="1">
    <source>
        <dbReference type="EMBL" id="QJW87970.1"/>
    </source>
</evidence>
<dbReference type="Gene3D" id="2.60.40.10">
    <property type="entry name" value="Immunoglobulins"/>
    <property type="match status" value="1"/>
</dbReference>
<evidence type="ECO:0000313" key="2">
    <source>
        <dbReference type="Proteomes" id="UP000502756"/>
    </source>
</evidence>
<organism evidence="1 2">
    <name type="scientific">Spirosoma taeanense</name>
    <dbReference type="NCBI Taxonomy" id="2735870"/>
    <lineage>
        <taxon>Bacteria</taxon>
        <taxon>Pseudomonadati</taxon>
        <taxon>Bacteroidota</taxon>
        <taxon>Cytophagia</taxon>
        <taxon>Cytophagales</taxon>
        <taxon>Cytophagaceae</taxon>
        <taxon>Spirosoma</taxon>
    </lineage>
</organism>
<gene>
    <name evidence="1" type="ORF">HNV11_00580</name>
</gene>
<name>A0A6M5Y3K6_9BACT</name>
<dbReference type="InterPro" id="IPR026444">
    <property type="entry name" value="Secre_tail"/>
</dbReference>
<dbReference type="RefSeq" id="WP_171737803.1">
    <property type="nucleotide sequence ID" value="NZ_CP053435.1"/>
</dbReference>
<dbReference type="EMBL" id="CP053435">
    <property type="protein sequence ID" value="QJW87970.1"/>
    <property type="molecule type" value="Genomic_DNA"/>
</dbReference>
<sequence length="255" mass="28083">MNNTGSNNFNYVSPTGSLEALPNDTYDVWVGNTKVFNDLPVLVPTQQIANFKFRMSNGVGVVQIGNILMRDIAQALPVELLSFTAKPQGQQVQLAWATTSERNADRFEVQRSHDLGEFLTLGEVRAKGNTDLRQYYGLVDERPLDQSNYYRLKQVDQDGTAHYSKVVSVVMDNLTPAFEILGNPTDGHSIYAAVRNLAGATYRLTTLAGRDLSMTNQIQTDGSVVLTPAHPLSSGMYLLEASAGSKRLVQKVVIR</sequence>
<protein>
    <submittedName>
        <fullName evidence="1">T9SS type A sorting domain-containing protein</fullName>
    </submittedName>
</protein>
<dbReference type="AlphaFoldDB" id="A0A6M5Y3K6"/>